<reference evidence="1" key="1">
    <citation type="submission" date="2016-12" db="EMBL/GenBank/DDBJ databases">
        <title>Whole genome sequencing of Sphingomonas koreensis.</title>
        <authorList>
            <person name="Conlan S."/>
            <person name="Thomas P.J."/>
            <person name="Mullikin J."/>
            <person name="Palmore T.N."/>
            <person name="Frank K.M."/>
            <person name="Segre J.A."/>
        </authorList>
    </citation>
    <scope>NUCLEOTIDE SEQUENCE</scope>
    <source>
        <strain evidence="1">ABOJV</strain>
    </source>
</reference>
<reference evidence="2 4" key="3">
    <citation type="submission" date="2018-07" db="EMBL/GenBank/DDBJ databases">
        <title>Genomic and Epidemiologic Investigation of an Indolent Hospital Outbreak.</title>
        <authorList>
            <person name="Johnson R.C."/>
            <person name="Deming C."/>
            <person name="Conlan S."/>
            <person name="Zellmer C.J."/>
            <person name="Michelin A.V."/>
            <person name="Lee-Lin S."/>
            <person name="Thomas P.J."/>
            <person name="Park M."/>
            <person name="Weingarten R.A."/>
            <person name="Less J."/>
            <person name="Dekker J.P."/>
            <person name="Frank K.M."/>
            <person name="Musser K.A."/>
            <person name="Mcquiston J.R."/>
            <person name="Henderson D.K."/>
            <person name="Lau A.F."/>
            <person name="Palmore T.N."/>
            <person name="Segre J.A."/>
        </authorList>
    </citation>
    <scope>NUCLEOTIDE SEQUENCE [LARGE SCALE GENOMIC DNA]</scope>
    <source>
        <strain evidence="2 4">SK-NIH.Env10_0317</strain>
    </source>
</reference>
<organism evidence="1 3">
    <name type="scientific">Sphingomonas koreensis</name>
    <dbReference type="NCBI Taxonomy" id="93064"/>
    <lineage>
        <taxon>Bacteria</taxon>
        <taxon>Pseudomonadati</taxon>
        <taxon>Pseudomonadota</taxon>
        <taxon>Alphaproteobacteria</taxon>
        <taxon>Sphingomonadales</taxon>
        <taxon>Sphingomonadaceae</taxon>
        <taxon>Sphingomonas</taxon>
    </lineage>
</organism>
<sequence>MEAKLTANLIRRKAPQGDVVLYDRQHLLIYAELLDADDAGICWREGALGILGIDPVANPDFAQCAWASHLARARWIVGDGLHTATEAFGNLPRFKIRED</sequence>
<dbReference type="Proteomes" id="UP000286681">
    <property type="component" value="Unassembled WGS sequence"/>
</dbReference>
<dbReference type="GeneID" id="44132189"/>
<dbReference type="RefSeq" id="WP_075151033.1">
    <property type="nucleotide sequence ID" value="NZ_CP018820.1"/>
</dbReference>
<evidence type="ECO:0000313" key="3">
    <source>
        <dbReference type="Proteomes" id="UP000185161"/>
    </source>
</evidence>
<name>A0A1L6J897_9SPHN</name>
<dbReference type="EMBL" id="CP018820">
    <property type="protein sequence ID" value="APR52119.1"/>
    <property type="molecule type" value="Genomic_DNA"/>
</dbReference>
<gene>
    <name evidence="1" type="ORF">BRX40_06445</name>
    <name evidence="2" type="ORF">CA257_11150</name>
</gene>
<accession>A0A1L6J897</accession>
<evidence type="ECO:0000313" key="4">
    <source>
        <dbReference type="Proteomes" id="UP000286681"/>
    </source>
</evidence>
<evidence type="ECO:0000313" key="1">
    <source>
        <dbReference type="EMBL" id="APR52119.1"/>
    </source>
</evidence>
<keyword evidence="3" id="KW-1185">Reference proteome</keyword>
<dbReference type="AlphaFoldDB" id="A0A1L6J897"/>
<reference evidence="3" key="2">
    <citation type="submission" date="2016-12" db="EMBL/GenBank/DDBJ databases">
        <title>Whole genome sequencing of Sphingomonas sp. ABOJV.</title>
        <authorList>
            <person name="Conlan S."/>
            <person name="Thomas P.J."/>
            <person name="Mullikin J."/>
            <person name="Palmore T.N."/>
            <person name="Frank K.M."/>
            <person name="Segre J.A."/>
        </authorList>
    </citation>
    <scope>NUCLEOTIDE SEQUENCE [LARGE SCALE GENOMIC DNA]</scope>
    <source>
        <strain evidence="3">ABOJV</strain>
    </source>
</reference>
<dbReference type="Proteomes" id="UP000185161">
    <property type="component" value="Chromosome"/>
</dbReference>
<dbReference type="OrthoDB" id="9811330at2"/>
<dbReference type="STRING" id="93064.BRX40_06445"/>
<dbReference type="EMBL" id="QQWO01000008">
    <property type="protein sequence ID" value="RSV03039.1"/>
    <property type="molecule type" value="Genomic_DNA"/>
</dbReference>
<proteinExistence type="predicted"/>
<protein>
    <submittedName>
        <fullName evidence="1">Uncharacterized protein</fullName>
    </submittedName>
</protein>
<evidence type="ECO:0000313" key="2">
    <source>
        <dbReference type="EMBL" id="RSV03039.1"/>
    </source>
</evidence>
<dbReference type="KEGG" id="skr:BRX40_06445"/>